<evidence type="ECO:0000256" key="1">
    <source>
        <dbReference type="SAM" id="MobiDB-lite"/>
    </source>
</evidence>
<dbReference type="PANTHER" id="PTHR46576">
    <property type="entry name" value="BROMO ADJACENT HOMOLOGY DOMAIN-CONTAINING 1 PROTEIN"/>
    <property type="match status" value="1"/>
</dbReference>
<feature type="region of interest" description="Disordered" evidence="1">
    <location>
        <begin position="727"/>
        <end position="749"/>
    </location>
</feature>
<feature type="domain" description="BAH" evidence="2">
    <location>
        <begin position="1122"/>
        <end position="1241"/>
    </location>
</feature>
<dbReference type="GO" id="GO:0003682">
    <property type="term" value="F:chromatin binding"/>
    <property type="evidence" value="ECO:0007669"/>
    <property type="project" value="InterPro"/>
</dbReference>
<evidence type="ECO:0000313" key="3">
    <source>
        <dbReference type="EMBL" id="KAJ6220034.1"/>
    </source>
</evidence>
<feature type="region of interest" description="Disordered" evidence="1">
    <location>
        <begin position="80"/>
        <end position="137"/>
    </location>
</feature>
<feature type="region of interest" description="Disordered" evidence="1">
    <location>
        <begin position="416"/>
        <end position="469"/>
    </location>
</feature>
<dbReference type="InterPro" id="IPR043151">
    <property type="entry name" value="BAH_sf"/>
</dbReference>
<feature type="region of interest" description="Disordered" evidence="1">
    <location>
        <begin position="21"/>
        <end position="41"/>
    </location>
</feature>
<dbReference type="InterPro" id="IPR001025">
    <property type="entry name" value="BAH_dom"/>
</dbReference>
<dbReference type="Pfam" id="PF01426">
    <property type="entry name" value="BAH"/>
    <property type="match status" value="1"/>
</dbReference>
<feature type="compositionally biased region" description="Polar residues" evidence="1">
    <location>
        <begin position="453"/>
        <end position="469"/>
    </location>
</feature>
<dbReference type="GO" id="GO:0000976">
    <property type="term" value="F:transcription cis-regulatory region binding"/>
    <property type="evidence" value="ECO:0007669"/>
    <property type="project" value="TreeGrafter"/>
</dbReference>
<keyword evidence="4" id="KW-1185">Reference proteome</keyword>
<feature type="compositionally biased region" description="Polar residues" evidence="1">
    <location>
        <begin position="416"/>
        <end position="432"/>
    </location>
</feature>
<feature type="compositionally biased region" description="Low complexity" evidence="1">
    <location>
        <begin position="24"/>
        <end position="37"/>
    </location>
</feature>
<feature type="compositionally biased region" description="Polar residues" evidence="1">
    <location>
        <begin position="555"/>
        <end position="565"/>
    </location>
</feature>
<feature type="compositionally biased region" description="Polar residues" evidence="1">
    <location>
        <begin position="184"/>
        <end position="201"/>
    </location>
</feature>
<dbReference type="GO" id="GO:0045892">
    <property type="term" value="P:negative regulation of DNA-templated transcription"/>
    <property type="evidence" value="ECO:0007669"/>
    <property type="project" value="TreeGrafter"/>
</dbReference>
<feature type="region of interest" description="Disordered" evidence="1">
    <location>
        <begin position="182"/>
        <end position="285"/>
    </location>
</feature>
<dbReference type="SMART" id="SM00439">
    <property type="entry name" value="BAH"/>
    <property type="match status" value="1"/>
</dbReference>
<evidence type="ECO:0000259" key="2">
    <source>
        <dbReference type="PROSITE" id="PS51038"/>
    </source>
</evidence>
<feature type="compositionally biased region" description="Polar residues" evidence="1">
    <location>
        <begin position="532"/>
        <end position="541"/>
    </location>
</feature>
<dbReference type="PROSITE" id="PS51038">
    <property type="entry name" value="BAH"/>
    <property type="match status" value="1"/>
</dbReference>
<reference evidence="3" key="1">
    <citation type="submission" date="2022-12" db="EMBL/GenBank/DDBJ databases">
        <title>Genome assemblies of Blomia tropicalis.</title>
        <authorList>
            <person name="Cui Y."/>
        </authorList>
    </citation>
    <scope>NUCLEOTIDE SEQUENCE</scope>
    <source>
        <tissue evidence="3">Adult mites</tissue>
    </source>
</reference>
<name>A0A9Q0M701_BLOTA</name>
<comment type="caution">
    <text evidence="3">The sequence shown here is derived from an EMBL/GenBank/DDBJ whole genome shotgun (WGS) entry which is preliminary data.</text>
</comment>
<dbReference type="Proteomes" id="UP001142055">
    <property type="component" value="Chromosome 2"/>
</dbReference>
<feature type="compositionally biased region" description="Polar residues" evidence="1">
    <location>
        <begin position="232"/>
        <end position="242"/>
    </location>
</feature>
<feature type="compositionally biased region" description="Low complexity" evidence="1">
    <location>
        <begin position="215"/>
        <end position="226"/>
    </location>
</feature>
<feature type="region of interest" description="Disordered" evidence="1">
    <location>
        <begin position="512"/>
        <end position="543"/>
    </location>
</feature>
<feature type="compositionally biased region" description="Polar residues" evidence="1">
    <location>
        <begin position="111"/>
        <end position="120"/>
    </location>
</feature>
<protein>
    <recommendedName>
        <fullName evidence="2">BAH domain-containing protein</fullName>
    </recommendedName>
</protein>
<dbReference type="GO" id="GO:0005677">
    <property type="term" value="C:chromatin silencing complex"/>
    <property type="evidence" value="ECO:0007669"/>
    <property type="project" value="TreeGrafter"/>
</dbReference>
<gene>
    <name evidence="3" type="ORF">RDWZM_005846</name>
</gene>
<evidence type="ECO:0000313" key="4">
    <source>
        <dbReference type="Proteomes" id="UP001142055"/>
    </source>
</evidence>
<dbReference type="InterPro" id="IPR053032">
    <property type="entry name" value="BAH_domain-containing"/>
</dbReference>
<dbReference type="OMA" id="AMVETIS"/>
<dbReference type="GO" id="GO:0031507">
    <property type="term" value="P:heterochromatin formation"/>
    <property type="evidence" value="ECO:0007669"/>
    <property type="project" value="TreeGrafter"/>
</dbReference>
<accession>A0A9Q0M701</accession>
<organism evidence="3 4">
    <name type="scientific">Blomia tropicalis</name>
    <name type="common">Mite</name>
    <dbReference type="NCBI Taxonomy" id="40697"/>
    <lineage>
        <taxon>Eukaryota</taxon>
        <taxon>Metazoa</taxon>
        <taxon>Ecdysozoa</taxon>
        <taxon>Arthropoda</taxon>
        <taxon>Chelicerata</taxon>
        <taxon>Arachnida</taxon>
        <taxon>Acari</taxon>
        <taxon>Acariformes</taxon>
        <taxon>Sarcoptiformes</taxon>
        <taxon>Astigmata</taxon>
        <taxon>Glycyphagoidea</taxon>
        <taxon>Echimyopodidae</taxon>
        <taxon>Blomia</taxon>
    </lineage>
</organism>
<dbReference type="Gene3D" id="2.30.30.490">
    <property type="match status" value="1"/>
</dbReference>
<dbReference type="EMBL" id="JAPWDV010000002">
    <property type="protein sequence ID" value="KAJ6220034.1"/>
    <property type="molecule type" value="Genomic_DNA"/>
</dbReference>
<feature type="compositionally biased region" description="Basic residues" evidence="1">
    <location>
        <begin position="121"/>
        <end position="134"/>
    </location>
</feature>
<feature type="compositionally biased region" description="Basic residues" evidence="1">
    <location>
        <begin position="266"/>
        <end position="285"/>
    </location>
</feature>
<dbReference type="PANTHER" id="PTHR46576:SF1">
    <property type="entry name" value="BROMO ADJACENT HOMOLOGY DOMAIN-CONTAINING 1 PROTEIN"/>
    <property type="match status" value="1"/>
</dbReference>
<proteinExistence type="predicted"/>
<feature type="region of interest" description="Disordered" evidence="1">
    <location>
        <begin position="551"/>
        <end position="570"/>
    </location>
</feature>
<feature type="compositionally biased region" description="Low complexity" evidence="1">
    <location>
        <begin position="85"/>
        <end position="103"/>
    </location>
</feature>
<sequence length="1286" mass="142482">MSSMNRSWKIKKNNVSIQVNSKKSNLAATTSNTSTTARKLKKNNVVKKVEIRQTRNSPKKAEKVILNNVKIKEEIGIKCKDVKSSPKPSTSSSNNNKGHSNKNVKSENQDNTKSVQSKQINAKRKVAAKRKRKLSSSTKAILNTKLGSRVASLNASAKVKLLFESDRDSSSSWNNVHSHVSADKNATSNHNQQGSSSANVSKQKKHQSDDHTIPSSVSKSSSSKNETVSKKLTSTKSQNTKTKIPHKLSGPNSNSSIPKSKDNKLKKSLPITKRKKKKRTKRKNIRSLVDSDVEIIDTKKCKRMASLNASAILAASYMPETRIVPKSSSIESDEPIFVGSSQPNDGSTISDTIDQVVRQWKSTVEHRFENSMNNDQNCKTTVMTTVKHVKLRGNGAMVETISTHEYEQNIVPQSVSNDTNHSIVNINNNHQRSTNKKQRKQVLLNRMSMPQPRRSNSPSAFSPCPSTSSYMDSNSLDSIVLIPSQSNDLSPISTNHRGHNSEMSTIATSTHHHLHNATSQNNRNKRKDRQASGHSNNSRSVIQKYELKTIETRVESSTNPSSGHNGHNILPNGIFANNNSSSLINLENAGFLQRSNQSMMYNLFHPQAPFQLFHPGSCSSTNQGASSQTSYSSDTSSAAAAAAAAAALNYINVSPFNSPILHYQPIAGTLSSLNPTNFASPIPVPFLQFANTNQAFPTNPYGLIGSRAVNHVSPLFGLSYINQNGTHGLYQTPSPQPQQQQPSSVISVLTPNNTGSSGCPLVRPVPYHAQPGSSYLSTSNSANNLINGALFASPSQIFSNLPPQTSNIFHCSTTIRPHPIATLRPINLTVPPIPCTQPTVLISTNGKVNSTPTNTSLNSTQIVQSKPCSTIIELSSLDDCTNSKTKCSNSRTVSDVQGDDSNYNCHIQQLTNMTNNIALNNDNSLDSVHKEYPTKVNSNNCVSRKQISQISTPPIDNGKSIERRLENGNKTKKQGRSIMARSTMMQNGGLDRSNMKNGFRKTNKNLVRQQFNNNNSSFLLSKDNETVSSDDQTTINHIEKESSSPPEVIPVSRPESSIFNNARLLAISSTVTSNGSKKNNRRLITHGWTWEGEQYNRYIFMNNDDPPIMRRCYPAIKHEEGEIIHVRDCVLLKSGPRKTDLPFVAKITALWESPENEMMMSLLWYYRPEHTPASEGCLVSELYASKHRDVNSVACIDDKCYVLTYNEYCRYRRNKVRLQQNLSVKCDKSIMTVPACPTDMPYLRRDRIPAANILPELVFCCRKVFDYRQKRVLKNPNFKMINCELS</sequence>